<feature type="non-terminal residue" evidence="1">
    <location>
        <position position="103"/>
    </location>
</feature>
<accession>A0A1B6HZC3</accession>
<proteinExistence type="predicted"/>
<reference evidence="1" key="1">
    <citation type="submission" date="2015-11" db="EMBL/GenBank/DDBJ databases">
        <title>De novo transcriptome assembly of four potential Pierce s Disease insect vectors from Arizona vineyards.</title>
        <authorList>
            <person name="Tassone E.E."/>
        </authorList>
    </citation>
    <scope>NUCLEOTIDE SEQUENCE</scope>
</reference>
<feature type="non-terminal residue" evidence="1">
    <location>
        <position position="1"/>
    </location>
</feature>
<organism evidence="1">
    <name type="scientific">Homalodisca liturata</name>
    <dbReference type="NCBI Taxonomy" id="320908"/>
    <lineage>
        <taxon>Eukaryota</taxon>
        <taxon>Metazoa</taxon>
        <taxon>Ecdysozoa</taxon>
        <taxon>Arthropoda</taxon>
        <taxon>Hexapoda</taxon>
        <taxon>Insecta</taxon>
        <taxon>Pterygota</taxon>
        <taxon>Neoptera</taxon>
        <taxon>Paraneoptera</taxon>
        <taxon>Hemiptera</taxon>
        <taxon>Auchenorrhyncha</taxon>
        <taxon>Membracoidea</taxon>
        <taxon>Cicadellidae</taxon>
        <taxon>Cicadellinae</taxon>
        <taxon>Proconiini</taxon>
        <taxon>Homalodisca</taxon>
    </lineage>
</organism>
<sequence length="103" mass="11305">FKHHLFGIPQNKLNTGRGNFFMFQLEQDKSERMWTKWIILGIAFTAFSSFETATGDKSITSGPVLASTALGDQCQVDGDILKCPVKQGETATFVSTLNIDGSD</sequence>
<protein>
    <submittedName>
        <fullName evidence="1">Uncharacterized protein</fullName>
    </submittedName>
</protein>
<gene>
    <name evidence="1" type="ORF">g.55846</name>
</gene>
<name>A0A1B6HZC3_9HEMI</name>
<dbReference type="AlphaFoldDB" id="A0A1B6HZC3"/>
<evidence type="ECO:0000313" key="1">
    <source>
        <dbReference type="EMBL" id="JAS80027.1"/>
    </source>
</evidence>
<dbReference type="EMBL" id="GECU01027679">
    <property type="protein sequence ID" value="JAS80027.1"/>
    <property type="molecule type" value="Transcribed_RNA"/>
</dbReference>